<dbReference type="PROSITE" id="PS50222">
    <property type="entry name" value="EF_HAND_2"/>
    <property type="match status" value="1"/>
</dbReference>
<dbReference type="EMBL" id="LNFP01000118">
    <property type="protein sequence ID" value="KUF97372.1"/>
    <property type="molecule type" value="Genomic_DNA"/>
</dbReference>
<dbReference type="PANTHER" id="PTHR47026">
    <property type="entry name" value="PIGMENTOSA GTPASE REGULATOR-LIKE PROTEIN, PUTATIVE-RELATED"/>
    <property type="match status" value="1"/>
</dbReference>
<dbReference type="GO" id="GO:0005509">
    <property type="term" value="F:calcium ion binding"/>
    <property type="evidence" value="ECO:0007669"/>
    <property type="project" value="InterPro"/>
</dbReference>
<feature type="region of interest" description="Disordered" evidence="1">
    <location>
        <begin position="345"/>
        <end position="393"/>
    </location>
</feature>
<evidence type="ECO:0000259" key="2">
    <source>
        <dbReference type="PROSITE" id="PS50222"/>
    </source>
</evidence>
<dbReference type="Gene3D" id="1.10.238.10">
    <property type="entry name" value="EF-hand"/>
    <property type="match status" value="1"/>
</dbReference>
<organism evidence="3 4">
    <name type="scientific">Phytophthora nicotianae</name>
    <name type="common">Potato buckeye rot agent</name>
    <name type="synonym">Phytophthora parasitica</name>
    <dbReference type="NCBI Taxonomy" id="4792"/>
    <lineage>
        <taxon>Eukaryota</taxon>
        <taxon>Sar</taxon>
        <taxon>Stramenopiles</taxon>
        <taxon>Oomycota</taxon>
        <taxon>Peronosporomycetes</taxon>
        <taxon>Peronosporales</taxon>
        <taxon>Peronosporaceae</taxon>
        <taxon>Phytophthora</taxon>
    </lineage>
</organism>
<dbReference type="CDD" id="cd00051">
    <property type="entry name" value="EFh"/>
    <property type="match status" value="1"/>
</dbReference>
<accession>A0A0W8DMH9</accession>
<dbReference type="InterPro" id="IPR011992">
    <property type="entry name" value="EF-hand-dom_pair"/>
</dbReference>
<gene>
    <name evidence="3" type="ORF">AM588_10011719</name>
</gene>
<dbReference type="AlphaFoldDB" id="A0A0W8DMH9"/>
<proteinExistence type="predicted"/>
<dbReference type="Proteomes" id="UP000054636">
    <property type="component" value="Unassembled WGS sequence"/>
</dbReference>
<protein>
    <submittedName>
        <fullName evidence="3">Purple acid phosphatase 4</fullName>
    </submittedName>
</protein>
<evidence type="ECO:0000256" key="1">
    <source>
        <dbReference type="SAM" id="MobiDB-lite"/>
    </source>
</evidence>
<dbReference type="PANTHER" id="PTHR47026:SF2">
    <property type="entry name" value="FLAGELLAR ASSOCIATED PROTEIN"/>
    <property type="match status" value="1"/>
</dbReference>
<name>A0A0W8DMH9_PHYNI</name>
<comment type="caution">
    <text evidence="3">The sequence shown here is derived from an EMBL/GenBank/DDBJ whole genome shotgun (WGS) entry which is preliminary data.</text>
</comment>
<reference evidence="3 4" key="1">
    <citation type="submission" date="2015-11" db="EMBL/GenBank/DDBJ databases">
        <title>Genomes and virulence difference between two physiological races of Phytophthora nicotianae.</title>
        <authorList>
            <person name="Liu H."/>
            <person name="Ma X."/>
            <person name="Yu H."/>
            <person name="Fang D."/>
            <person name="Li Y."/>
            <person name="Wang X."/>
            <person name="Wang W."/>
            <person name="Dong Y."/>
            <person name="Xiao B."/>
        </authorList>
    </citation>
    <scope>NUCLEOTIDE SEQUENCE [LARGE SCALE GENOMIC DNA]</scope>
    <source>
        <strain evidence="4">race 1</strain>
    </source>
</reference>
<feature type="compositionally biased region" description="Polar residues" evidence="1">
    <location>
        <begin position="383"/>
        <end position="393"/>
    </location>
</feature>
<dbReference type="InterPro" id="IPR002048">
    <property type="entry name" value="EF_hand_dom"/>
</dbReference>
<feature type="domain" description="EF-hand" evidence="2">
    <location>
        <begin position="12"/>
        <end position="47"/>
    </location>
</feature>
<sequence>MSSESPVDLSAEELGALRAVFNVYDEDGSGNISTEHIPEILDKLGRDATEELLNELDDCTGDSGIINFEDFISLIQNHVLRQQQQEQELAGGGTGGDRLHAGPDPKVMEFIAILEEYRLKCEEDGNYLEAQRADSQLTALRRQEFKRQSKSLKARQIAERQDVQIAHNMQFNDFNQAWDQYMEEYDRMAQAYVKQMTEKHAADLTAFQDKLQQEILERPPKFSKELIEWRRRQHRLAQQKSYAEAQKIKQIADEVEADERSKMGDELRGAFARKEAKLRQQQQAELAALLKRIDGRRKEHLKQRNLDSKRLLQRNRNVQSVLESKQVAEATKKIQDIKMSLMPKERAAPRGPFNVIPPKRALFDRRSQPLLDRQSSHPPHPSTASANKTISTR</sequence>
<evidence type="ECO:0000313" key="3">
    <source>
        <dbReference type="EMBL" id="KUF97372.1"/>
    </source>
</evidence>
<dbReference type="SUPFAM" id="SSF47473">
    <property type="entry name" value="EF-hand"/>
    <property type="match status" value="1"/>
</dbReference>
<evidence type="ECO:0000313" key="4">
    <source>
        <dbReference type="Proteomes" id="UP000054636"/>
    </source>
</evidence>